<dbReference type="KEGG" id="beo:BEH_15510"/>
<sequence length="165" mass="19163">MHSIIQNLDLSARGIWFPVSVGLILLLFSLFMPKRRINWLEFYITFGVVGYVAWISDTVVGGMLDWVDLGNPKITGLGEFTSYSFIPSSLSVIYLNYAKKTNKWILVLIFTLFSTLIEWIMIQTGYLKMKNWGFFIFSIIAYLIVFSLILPVHIKMIKKHLLHYK</sequence>
<dbReference type="GeneID" id="93700791"/>
<organism evidence="1 2">
    <name type="scientific">Priestia filamentosa</name>
    <dbReference type="NCBI Taxonomy" id="1402861"/>
    <lineage>
        <taxon>Bacteria</taxon>
        <taxon>Bacillati</taxon>
        <taxon>Bacillota</taxon>
        <taxon>Bacilli</taxon>
        <taxon>Bacillales</taxon>
        <taxon>Bacillaceae</taxon>
        <taxon>Priestia</taxon>
    </lineage>
</organism>
<proteinExistence type="predicted"/>
<protein>
    <submittedName>
        <fullName evidence="1">Uncharacterized protein</fullName>
    </submittedName>
</protein>
<gene>
    <name evidence="1" type="ORF">BEH_15510</name>
</gene>
<dbReference type="OrthoDB" id="2856959at2"/>
<evidence type="ECO:0000313" key="2">
    <source>
        <dbReference type="Proteomes" id="UP000036202"/>
    </source>
</evidence>
<accession>A0A1X7DKF1</accession>
<evidence type="ECO:0000313" key="1">
    <source>
        <dbReference type="EMBL" id="AKO93353.1"/>
    </source>
</evidence>
<reference evidence="1 2" key="1">
    <citation type="journal article" date="2015" name="PLoS ONE">
        <title>Genome Sequence of Bacillus endophyticus and Analysis of Its Companion Mechanism in the Ketogulonigenium vulgare-Bacillus Strain Consortium.</title>
        <authorList>
            <person name="Jia N."/>
            <person name="Du J."/>
            <person name="Ding M.Z."/>
            <person name="Gao F."/>
            <person name="Yuan Y.J."/>
        </authorList>
    </citation>
    <scope>NUCLEOTIDE SEQUENCE [LARGE SCALE GENOMIC DNA]</scope>
    <source>
        <strain evidence="1 2">Hbe603</strain>
    </source>
</reference>
<name>A0A1X7DKF1_9BACI</name>
<keyword evidence="2" id="KW-1185">Reference proteome</keyword>
<dbReference type="RefSeq" id="WP_040060942.1">
    <property type="nucleotide sequence ID" value="NZ_CP011974.1"/>
</dbReference>
<reference evidence="2" key="2">
    <citation type="submission" date="2015-06" db="EMBL/GenBank/DDBJ databases">
        <title>Genome Sequence of Bacillus endophyticus and Analysis of its Companion Mechanism in the Ketogulonigenium vulgare-Bacillus strain Consortium.</title>
        <authorList>
            <person name="Jia N."/>
            <person name="Du J."/>
            <person name="Ding M.-Z."/>
            <person name="Gao F."/>
            <person name="Yuan Y.-J."/>
        </authorList>
    </citation>
    <scope>NUCLEOTIDE SEQUENCE [LARGE SCALE GENOMIC DNA]</scope>
    <source>
        <strain evidence="2">Hbe603</strain>
    </source>
</reference>
<dbReference type="AlphaFoldDB" id="A0A1X7DKF1"/>
<accession>A0A0H4KYG4</accession>
<dbReference type="PATRIC" id="fig|135735.6.peg.3285"/>
<dbReference type="EMBL" id="CP011974">
    <property type="protein sequence ID" value="AKO93353.1"/>
    <property type="molecule type" value="Genomic_DNA"/>
</dbReference>
<dbReference type="Proteomes" id="UP000036202">
    <property type="component" value="Chromosome"/>
</dbReference>